<sequence>MKNNKITSGVKIWELRLVLSKPKVNSWKEAGAVLGFSDFNNFRSSFEEAIYEFNSVKKPKYSRSIQTKKFNQDENYIILEYEVTGGQSKSSISRTIGHFSKILYHGYGWKNISDDGKENRLFDISEIRPI</sequence>
<dbReference type="Proteomes" id="UP000243739">
    <property type="component" value="Unassembled WGS sequence"/>
</dbReference>
<evidence type="ECO:0000313" key="2">
    <source>
        <dbReference type="Proteomes" id="UP000243739"/>
    </source>
</evidence>
<protein>
    <submittedName>
        <fullName evidence="1">Uncharacterized protein</fullName>
    </submittedName>
</protein>
<name>A0A1D2YTJ3_9BACI</name>
<evidence type="ECO:0000313" key="1">
    <source>
        <dbReference type="EMBL" id="OEF98996.1"/>
    </source>
</evidence>
<gene>
    <name evidence="1" type="ORF">BHF71_09915</name>
</gene>
<accession>A0A1D2YTJ3</accession>
<reference evidence="1 2" key="1">
    <citation type="submission" date="2016-09" db="EMBL/GenBank/DDBJ databases">
        <title>Draft genome sequence for the type strain of Vulcanibacillus modesticaldus BR, a strictly anaerobic, moderately thermophilic, and nitrate-reducing bacterium from deep sea-hydrothermal vents of the Mid-Atlantic Ridge.</title>
        <authorList>
            <person name="Abin C.A."/>
            <person name="Hollibaugh J.T."/>
        </authorList>
    </citation>
    <scope>NUCLEOTIDE SEQUENCE [LARGE SCALE GENOMIC DNA]</scope>
    <source>
        <strain evidence="1 2">BR</strain>
    </source>
</reference>
<keyword evidence="2" id="KW-1185">Reference proteome</keyword>
<dbReference type="EMBL" id="MIJF01000038">
    <property type="protein sequence ID" value="OEF98996.1"/>
    <property type="molecule type" value="Genomic_DNA"/>
</dbReference>
<proteinExistence type="predicted"/>
<comment type="caution">
    <text evidence="1">The sequence shown here is derived from an EMBL/GenBank/DDBJ whole genome shotgun (WGS) entry which is preliminary data.</text>
</comment>
<organism evidence="1 2">
    <name type="scientific">Vulcanibacillus modesticaldus</name>
    <dbReference type="NCBI Taxonomy" id="337097"/>
    <lineage>
        <taxon>Bacteria</taxon>
        <taxon>Bacillati</taxon>
        <taxon>Bacillota</taxon>
        <taxon>Bacilli</taxon>
        <taxon>Bacillales</taxon>
        <taxon>Bacillaceae</taxon>
        <taxon>Vulcanibacillus</taxon>
    </lineage>
</organism>
<dbReference type="AlphaFoldDB" id="A0A1D2YTJ3"/>
<dbReference type="RefSeq" id="WP_069657137.1">
    <property type="nucleotide sequence ID" value="NZ_MIJF01000038.1"/>
</dbReference>
<dbReference type="OrthoDB" id="3035340at2"/>